<dbReference type="PROSITE" id="PS00758">
    <property type="entry name" value="ARGE_DAPE_CPG2_1"/>
    <property type="match status" value="1"/>
</dbReference>
<evidence type="ECO:0000256" key="2">
    <source>
        <dbReference type="ARBA" id="ARBA00006247"/>
    </source>
</evidence>
<evidence type="ECO:0000256" key="4">
    <source>
        <dbReference type="ARBA" id="ARBA00022723"/>
    </source>
</evidence>
<dbReference type="NCBIfam" id="NF005591">
    <property type="entry name" value="PRK07318.1"/>
    <property type="match status" value="1"/>
</dbReference>
<protein>
    <submittedName>
        <fullName evidence="10">Dipeptidase PepV</fullName>
    </submittedName>
</protein>
<dbReference type="Pfam" id="PF01546">
    <property type="entry name" value="Peptidase_M20"/>
    <property type="match status" value="1"/>
</dbReference>
<dbReference type="SUPFAM" id="SSF55031">
    <property type="entry name" value="Bacterial exopeptidase dimerisation domain"/>
    <property type="match status" value="1"/>
</dbReference>
<dbReference type="InterPro" id="IPR050072">
    <property type="entry name" value="Peptidase_M20A"/>
</dbReference>
<dbReference type="EMBL" id="BAAACG010000003">
    <property type="protein sequence ID" value="GAA0733546.1"/>
    <property type="molecule type" value="Genomic_DNA"/>
</dbReference>
<keyword evidence="5" id="KW-0378">Hydrolase</keyword>
<keyword evidence="11" id="KW-1185">Reference proteome</keyword>
<comment type="caution">
    <text evidence="10">The sequence shown here is derived from an EMBL/GenBank/DDBJ whole genome shotgun (WGS) entry which is preliminary data.</text>
</comment>
<keyword evidence="8" id="KW-0482">Metalloprotease</keyword>
<sequence>MKINNIIDSLKDDMIKSTQELVKIKSVEGEPKEGKPYGEGPYKALDKALNICKDLGFKTKNLDGYIGYAEYGEGEDYVAVLGHLDVVPTGDGWKYDPYAGEIHDGKIHGRGTMDDKGPTLAALYGLKAIKEAKIPLSKRVRIIFGTNEETGSNELPHYLEKEKPPIYGFTPDAEYPIIFAEKGILQCNLVKKLEVKGKRDTTIEYIKGGDRPNIVCDYCEAGIKTFDYDIIERSVKFFRDKTGYDLSLEEKNGLIIVKSKGKAAHGSTPELGENAITHLFKFLGELPVGYSDILSFIRFFNKNIGEETNGESFGLKLSDKESGDLSFNVGSISMDKDKVSMAIDIRFPVTYTLDYVRELLNKKIEDVGIEIENPSTENPLYFNKDHKLIKSLQKVYREQTGKKAELLAIGGGTYAKGMPNIVAFGPIFPGEPDLIHKPNEYIKIDELVLNSKIYAHAICELAK</sequence>
<dbReference type="Pfam" id="PF07687">
    <property type="entry name" value="M20_dimer"/>
    <property type="match status" value="1"/>
</dbReference>
<dbReference type="InterPro" id="IPR010964">
    <property type="entry name" value="M20A_pepV-rel"/>
</dbReference>
<dbReference type="NCBIfam" id="TIGR01887">
    <property type="entry name" value="dipeptidaselike"/>
    <property type="match status" value="1"/>
</dbReference>
<dbReference type="InterPro" id="IPR002933">
    <property type="entry name" value="Peptidase_M20"/>
</dbReference>
<name>A0ABP3UJD9_9CLOT</name>
<comment type="similarity">
    <text evidence="2">Belongs to the peptidase M20A family.</text>
</comment>
<evidence type="ECO:0000313" key="10">
    <source>
        <dbReference type="EMBL" id="GAA0733546.1"/>
    </source>
</evidence>
<dbReference type="PANTHER" id="PTHR43808">
    <property type="entry name" value="ACETYLORNITHINE DEACETYLASE"/>
    <property type="match status" value="1"/>
</dbReference>
<dbReference type="CDD" id="cd03888">
    <property type="entry name" value="M20_PepV"/>
    <property type="match status" value="1"/>
</dbReference>
<proteinExistence type="inferred from homology"/>
<accession>A0ABP3UJD9</accession>
<dbReference type="Gene3D" id="3.30.70.360">
    <property type="match status" value="2"/>
</dbReference>
<evidence type="ECO:0000256" key="6">
    <source>
        <dbReference type="ARBA" id="ARBA00022833"/>
    </source>
</evidence>
<organism evidence="10 11">
    <name type="scientific">Clostridium oceanicum</name>
    <dbReference type="NCBI Taxonomy" id="1543"/>
    <lineage>
        <taxon>Bacteria</taxon>
        <taxon>Bacillati</taxon>
        <taxon>Bacillota</taxon>
        <taxon>Clostridia</taxon>
        <taxon>Eubacteriales</taxon>
        <taxon>Clostridiaceae</taxon>
        <taxon>Clostridium</taxon>
    </lineage>
</organism>
<keyword evidence="6" id="KW-0862">Zinc</keyword>
<keyword evidence="4" id="KW-0479">Metal-binding</keyword>
<evidence type="ECO:0000256" key="5">
    <source>
        <dbReference type="ARBA" id="ARBA00022801"/>
    </source>
</evidence>
<keyword evidence="3" id="KW-0645">Protease</keyword>
<dbReference type="Proteomes" id="UP001501510">
    <property type="component" value="Unassembled WGS sequence"/>
</dbReference>
<gene>
    <name evidence="10" type="primary">pepV</name>
    <name evidence="10" type="ORF">GCM10008906_04580</name>
</gene>
<evidence type="ECO:0000259" key="9">
    <source>
        <dbReference type="Pfam" id="PF07687"/>
    </source>
</evidence>
<comment type="cofactor">
    <cofactor evidence="1">
        <name>Zn(2+)</name>
        <dbReference type="ChEBI" id="CHEBI:29105"/>
    </cofactor>
</comment>
<evidence type="ECO:0000256" key="7">
    <source>
        <dbReference type="ARBA" id="ARBA00022997"/>
    </source>
</evidence>
<dbReference type="Gene3D" id="3.40.630.10">
    <property type="entry name" value="Zn peptidases"/>
    <property type="match status" value="1"/>
</dbReference>
<dbReference type="InterPro" id="IPR036264">
    <property type="entry name" value="Bact_exopeptidase_dim_dom"/>
</dbReference>
<dbReference type="SUPFAM" id="SSF53187">
    <property type="entry name" value="Zn-dependent exopeptidases"/>
    <property type="match status" value="1"/>
</dbReference>
<evidence type="ECO:0000256" key="8">
    <source>
        <dbReference type="ARBA" id="ARBA00023049"/>
    </source>
</evidence>
<keyword evidence="7" id="KW-0224">Dipeptidase</keyword>
<dbReference type="RefSeq" id="WP_343758448.1">
    <property type="nucleotide sequence ID" value="NZ_BAAACG010000003.1"/>
</dbReference>
<dbReference type="InterPro" id="IPR011650">
    <property type="entry name" value="Peptidase_M20_dimer"/>
</dbReference>
<evidence type="ECO:0000256" key="1">
    <source>
        <dbReference type="ARBA" id="ARBA00001947"/>
    </source>
</evidence>
<feature type="domain" description="Peptidase M20 dimerisation" evidence="9">
    <location>
        <begin position="257"/>
        <end position="368"/>
    </location>
</feature>
<dbReference type="InterPro" id="IPR001261">
    <property type="entry name" value="ArgE/DapE_CS"/>
</dbReference>
<dbReference type="PANTHER" id="PTHR43808:SF31">
    <property type="entry name" value="N-ACETYL-L-CITRULLINE DEACETYLASE"/>
    <property type="match status" value="1"/>
</dbReference>
<evidence type="ECO:0000313" key="11">
    <source>
        <dbReference type="Proteomes" id="UP001501510"/>
    </source>
</evidence>
<reference evidence="11" key="1">
    <citation type="journal article" date="2019" name="Int. J. Syst. Evol. Microbiol.">
        <title>The Global Catalogue of Microorganisms (GCM) 10K type strain sequencing project: providing services to taxonomists for standard genome sequencing and annotation.</title>
        <authorList>
            <consortium name="The Broad Institute Genomics Platform"/>
            <consortium name="The Broad Institute Genome Sequencing Center for Infectious Disease"/>
            <person name="Wu L."/>
            <person name="Ma J."/>
        </authorList>
    </citation>
    <scope>NUCLEOTIDE SEQUENCE [LARGE SCALE GENOMIC DNA]</scope>
    <source>
        <strain evidence="11">JCM 1407</strain>
    </source>
</reference>
<evidence type="ECO:0000256" key="3">
    <source>
        <dbReference type="ARBA" id="ARBA00022670"/>
    </source>
</evidence>